<dbReference type="Pfam" id="PF10116">
    <property type="entry name" value="Host_attach"/>
    <property type="match status" value="1"/>
</dbReference>
<evidence type="ECO:0000313" key="1">
    <source>
        <dbReference type="EMBL" id="UOF02376.1"/>
    </source>
</evidence>
<proteinExistence type="predicted"/>
<reference evidence="1" key="1">
    <citation type="submission" date="2022-03" db="EMBL/GenBank/DDBJ databases">
        <title>Genome Identification and Characterization of new species Bdellovibrio reynosense LBG001 sp. nov. from a Mexico soil sample.</title>
        <authorList>
            <person name="Camilli A."/>
            <person name="Ajao Y."/>
            <person name="Guo X."/>
        </authorList>
    </citation>
    <scope>NUCLEOTIDE SEQUENCE</scope>
    <source>
        <strain evidence="1">LBG001</strain>
    </source>
</reference>
<organism evidence="1 2">
    <name type="scientific">Bdellovibrio reynosensis</name>
    <dbReference type="NCBI Taxonomy" id="2835041"/>
    <lineage>
        <taxon>Bacteria</taxon>
        <taxon>Pseudomonadati</taxon>
        <taxon>Bdellovibrionota</taxon>
        <taxon>Bdellovibrionia</taxon>
        <taxon>Bdellovibrionales</taxon>
        <taxon>Pseudobdellovibrionaceae</taxon>
        <taxon>Bdellovibrio</taxon>
    </lineage>
</organism>
<protein>
    <submittedName>
        <fullName evidence="1">Host attachment protein</fullName>
    </submittedName>
</protein>
<keyword evidence="2" id="KW-1185">Reference proteome</keyword>
<sequence length="157" mass="17880">MKTWIVVVNRTQAKVFACTNKRGDGIEFVTKLDNPRGRLRAQDINADKWGVFATLMSHGSRQEKKEGPTDRVAQEFAIKVSDFLDECLLQKNFDDLILIAEPQFLGRLRNLLGREVKALISQEIAKDLNLVSVDDLRSRLYPEVPSMPAERPQQPFP</sequence>
<accession>A0ABY4CBN5</accession>
<dbReference type="EMBL" id="CP093442">
    <property type="protein sequence ID" value="UOF02376.1"/>
    <property type="molecule type" value="Genomic_DNA"/>
</dbReference>
<name>A0ABY4CBN5_9BACT</name>
<gene>
    <name evidence="1" type="ORF">MNR06_05355</name>
</gene>
<dbReference type="RefSeq" id="WP_243539673.1">
    <property type="nucleotide sequence ID" value="NZ_CP093442.1"/>
</dbReference>
<dbReference type="Proteomes" id="UP000830116">
    <property type="component" value="Chromosome"/>
</dbReference>
<dbReference type="InterPro" id="IPR019291">
    <property type="entry name" value="Host_attachment_protein"/>
</dbReference>
<evidence type="ECO:0000313" key="2">
    <source>
        <dbReference type="Proteomes" id="UP000830116"/>
    </source>
</evidence>